<dbReference type="CDD" id="cd02440">
    <property type="entry name" value="AdoMet_MTases"/>
    <property type="match status" value="1"/>
</dbReference>
<reference evidence="2 3" key="1">
    <citation type="submission" date="2016-10" db="EMBL/GenBank/DDBJ databases">
        <authorList>
            <person name="de Groot N.N."/>
        </authorList>
    </citation>
    <scope>NUCLEOTIDE SEQUENCE [LARGE SCALE GENOMIC DNA]</scope>
    <source>
        <strain evidence="2 3">DSM 18610</strain>
    </source>
</reference>
<dbReference type="InterPro" id="IPR050508">
    <property type="entry name" value="Methyltransf_Superfamily"/>
</dbReference>
<dbReference type="Proteomes" id="UP000199572">
    <property type="component" value="Unassembled WGS sequence"/>
</dbReference>
<proteinExistence type="predicted"/>
<gene>
    <name evidence="2" type="ORF">SAMN04488023_12550</name>
</gene>
<organism evidence="2 3">
    <name type="scientific">Pedobacter rhizosphaerae</name>
    <dbReference type="NCBI Taxonomy" id="390241"/>
    <lineage>
        <taxon>Bacteria</taxon>
        <taxon>Pseudomonadati</taxon>
        <taxon>Bacteroidota</taxon>
        <taxon>Sphingobacteriia</taxon>
        <taxon>Sphingobacteriales</taxon>
        <taxon>Sphingobacteriaceae</taxon>
        <taxon>Pedobacter</taxon>
    </lineage>
</organism>
<dbReference type="GO" id="GO:0008757">
    <property type="term" value="F:S-adenosylmethionine-dependent methyltransferase activity"/>
    <property type="evidence" value="ECO:0007669"/>
    <property type="project" value="InterPro"/>
</dbReference>
<dbReference type="RefSeq" id="WP_090886707.1">
    <property type="nucleotide sequence ID" value="NZ_FOGG01000025.1"/>
</dbReference>
<dbReference type="PANTHER" id="PTHR42912">
    <property type="entry name" value="METHYLTRANSFERASE"/>
    <property type="match status" value="1"/>
</dbReference>
<evidence type="ECO:0000313" key="2">
    <source>
        <dbReference type="EMBL" id="SES02022.1"/>
    </source>
</evidence>
<name>A0A1H9TY89_9SPHI</name>
<dbReference type="SUPFAM" id="SSF53335">
    <property type="entry name" value="S-adenosyl-L-methionine-dependent methyltransferases"/>
    <property type="match status" value="1"/>
</dbReference>
<dbReference type="Pfam" id="PF08241">
    <property type="entry name" value="Methyltransf_11"/>
    <property type="match status" value="1"/>
</dbReference>
<sequence length="298" mass="33091">MNLKFKFAGGHLHLRKGFLCLLCSTYFMNLIDPAIADFYNQSCEDSRLQTGLGPLEFERNKLLITAYLHQAPMHIADIGGGTGHYSAWLSSLGHYVYLIDPVPEHVRKARKKAKGKNAFSCEIGEARRLPFENGSFDLVILHGPLYHLQQQANRLQAIRESRRILRPGGTVLGFAITRAASTLAALNTGLIHDPRIFQMCISALNSGNHTAPEGMQGILSQAYYHTPDELRDEFACSHFSVIGSHAVEGLAWMDSNFFQSWADPVKKARLLELIALTEQDSSLLSLSPHMMVAATVEI</sequence>
<accession>A0A1H9TY89</accession>
<dbReference type="GO" id="GO:0032259">
    <property type="term" value="P:methylation"/>
    <property type="evidence" value="ECO:0007669"/>
    <property type="project" value="UniProtKB-KW"/>
</dbReference>
<evidence type="ECO:0000259" key="1">
    <source>
        <dbReference type="Pfam" id="PF08241"/>
    </source>
</evidence>
<protein>
    <submittedName>
        <fullName evidence="2">Methyltransferase domain-containing protein</fullName>
    </submittedName>
</protein>
<dbReference type="AlphaFoldDB" id="A0A1H9TY89"/>
<keyword evidence="3" id="KW-1185">Reference proteome</keyword>
<dbReference type="PANTHER" id="PTHR42912:SF93">
    <property type="entry name" value="N6-ADENOSINE-METHYLTRANSFERASE TMT1A"/>
    <property type="match status" value="1"/>
</dbReference>
<dbReference type="OrthoDB" id="9810615at2"/>
<keyword evidence="2" id="KW-0489">Methyltransferase</keyword>
<dbReference type="InterPro" id="IPR029063">
    <property type="entry name" value="SAM-dependent_MTases_sf"/>
</dbReference>
<dbReference type="EMBL" id="FOGG01000025">
    <property type="protein sequence ID" value="SES02022.1"/>
    <property type="molecule type" value="Genomic_DNA"/>
</dbReference>
<feature type="domain" description="Methyltransferase type 11" evidence="1">
    <location>
        <begin position="77"/>
        <end position="172"/>
    </location>
</feature>
<dbReference type="STRING" id="390241.SAMN04488023_12550"/>
<dbReference type="InterPro" id="IPR013216">
    <property type="entry name" value="Methyltransf_11"/>
</dbReference>
<keyword evidence="2" id="KW-0808">Transferase</keyword>
<dbReference type="Gene3D" id="3.40.50.150">
    <property type="entry name" value="Vaccinia Virus protein VP39"/>
    <property type="match status" value="1"/>
</dbReference>
<evidence type="ECO:0000313" key="3">
    <source>
        <dbReference type="Proteomes" id="UP000199572"/>
    </source>
</evidence>